<feature type="chain" id="PRO_5046995007" evidence="1">
    <location>
        <begin position="23"/>
        <end position="162"/>
    </location>
</feature>
<evidence type="ECO:0000256" key="1">
    <source>
        <dbReference type="SAM" id="SignalP"/>
    </source>
</evidence>
<gene>
    <name evidence="2" type="ORF">GII31_00340</name>
</gene>
<evidence type="ECO:0000313" key="2">
    <source>
        <dbReference type="EMBL" id="QHN33582.1"/>
    </source>
</evidence>
<keyword evidence="1" id="KW-0732">Signal</keyword>
<evidence type="ECO:0000313" key="3">
    <source>
        <dbReference type="Proteomes" id="UP001059836"/>
    </source>
</evidence>
<reference evidence="2" key="1">
    <citation type="journal article" date="2021" name="Nat. Microbiol.">
        <title>Cocultivation of an ultrasmall environmental parasitic bacterium with lytic ability against bacteria associated with wastewater foams.</title>
        <authorList>
            <person name="Batinovic S."/>
            <person name="Rose J.J.A."/>
            <person name="Ratcliffe J."/>
            <person name="Seviour R.J."/>
            <person name="Petrovski S."/>
        </authorList>
    </citation>
    <scope>NUCLEOTIDE SEQUENCE</scope>
    <source>
        <strain evidence="2">CON9</strain>
    </source>
</reference>
<name>A0ABX6IC64_9ACTN</name>
<sequence>MLRRMIVVVTVFIMVVGGAAFAAGGAEAKPIPTLKVDPTTTVTTCKLCPGKAPIGQVQFVVRAEILAVSNWGKPTAKLYKKNPGNSNWRLEVPGGVRFTDQLASNLYKFTTTVKLEAGQTYAIGFSIPKDTWVSGGTKDFTTKSAKPVYRETVTLVKHPAIN</sequence>
<organism evidence="2 3">
    <name type="scientific">Gordonia pseudamarae</name>
    <dbReference type="NCBI Taxonomy" id="2831662"/>
    <lineage>
        <taxon>Bacteria</taxon>
        <taxon>Bacillati</taxon>
        <taxon>Actinomycetota</taxon>
        <taxon>Actinomycetes</taxon>
        <taxon>Mycobacteriales</taxon>
        <taxon>Gordoniaceae</taxon>
        <taxon>Gordonia</taxon>
    </lineage>
</organism>
<protein>
    <submittedName>
        <fullName evidence="2">Uncharacterized protein</fullName>
    </submittedName>
</protein>
<accession>A0ABX6IC64</accession>
<dbReference type="Proteomes" id="UP001059836">
    <property type="component" value="Chromosome"/>
</dbReference>
<proteinExistence type="predicted"/>
<feature type="signal peptide" evidence="1">
    <location>
        <begin position="1"/>
        <end position="22"/>
    </location>
</feature>
<keyword evidence="3" id="KW-1185">Reference proteome</keyword>
<dbReference type="EMBL" id="CP045809">
    <property type="protein sequence ID" value="QHN33582.1"/>
    <property type="molecule type" value="Genomic_DNA"/>
</dbReference>